<dbReference type="EMBL" id="JACHBR010000001">
    <property type="protein sequence ID" value="MBB5629843.1"/>
    <property type="molecule type" value="Genomic_DNA"/>
</dbReference>
<dbReference type="AlphaFoldDB" id="A0A7W9DSR0"/>
<feature type="transmembrane region" description="Helical" evidence="1">
    <location>
        <begin position="6"/>
        <end position="31"/>
    </location>
</feature>
<keyword evidence="1" id="KW-0472">Membrane</keyword>
<gene>
    <name evidence="2" type="ORF">BJ981_005542</name>
</gene>
<evidence type="ECO:0000313" key="2">
    <source>
        <dbReference type="EMBL" id="MBB5629843.1"/>
    </source>
</evidence>
<comment type="caution">
    <text evidence="2">The sequence shown here is derived from an EMBL/GenBank/DDBJ whole genome shotgun (WGS) entry which is preliminary data.</text>
</comment>
<dbReference type="RefSeq" id="WP_184615229.1">
    <property type="nucleotide sequence ID" value="NZ_BOOS01000031.1"/>
</dbReference>
<sequence>MGPAAAWATVFGAAIVAVFTLYVGIAMVAALRATDERQAKVRYRIFRDLLWLFRRQGR</sequence>
<organism evidence="2 3">
    <name type="scientific">Sphaerisporangium krabiense</name>
    <dbReference type="NCBI Taxonomy" id="763782"/>
    <lineage>
        <taxon>Bacteria</taxon>
        <taxon>Bacillati</taxon>
        <taxon>Actinomycetota</taxon>
        <taxon>Actinomycetes</taxon>
        <taxon>Streptosporangiales</taxon>
        <taxon>Streptosporangiaceae</taxon>
        <taxon>Sphaerisporangium</taxon>
    </lineage>
</organism>
<protein>
    <submittedName>
        <fullName evidence="2">Uncharacterized protein</fullName>
    </submittedName>
</protein>
<keyword evidence="1" id="KW-0812">Transmembrane</keyword>
<accession>A0A7W9DSR0</accession>
<name>A0A7W9DSR0_9ACTN</name>
<proteinExistence type="predicted"/>
<keyword evidence="1" id="KW-1133">Transmembrane helix</keyword>
<evidence type="ECO:0000256" key="1">
    <source>
        <dbReference type="SAM" id="Phobius"/>
    </source>
</evidence>
<dbReference type="Proteomes" id="UP000588112">
    <property type="component" value="Unassembled WGS sequence"/>
</dbReference>
<keyword evidence="3" id="KW-1185">Reference proteome</keyword>
<evidence type="ECO:0000313" key="3">
    <source>
        <dbReference type="Proteomes" id="UP000588112"/>
    </source>
</evidence>
<reference evidence="2 3" key="1">
    <citation type="submission" date="2020-08" db="EMBL/GenBank/DDBJ databases">
        <title>Sequencing the genomes of 1000 actinobacteria strains.</title>
        <authorList>
            <person name="Klenk H.-P."/>
        </authorList>
    </citation>
    <scope>NUCLEOTIDE SEQUENCE [LARGE SCALE GENOMIC DNA]</scope>
    <source>
        <strain evidence="2 3">DSM 45790</strain>
    </source>
</reference>